<dbReference type="KEGG" id="umr:103679907"/>
<dbReference type="InterPro" id="IPR029491">
    <property type="entry name" value="Helicase_HTH"/>
</dbReference>
<dbReference type="AlphaFoldDB" id="A0A384DLH2"/>
<keyword evidence="2" id="KW-1185">Reference proteome</keyword>
<accession>A0A384DLH2</accession>
<dbReference type="RefSeq" id="XP_008707650.1">
    <property type="nucleotide sequence ID" value="XM_008709428.2"/>
</dbReference>
<gene>
    <name evidence="3" type="primary">LOC103679907</name>
</gene>
<organism evidence="2 3">
    <name type="scientific">Ursus maritimus</name>
    <name type="common">Polar bear</name>
    <name type="synonym">Thalarctos maritimus</name>
    <dbReference type="NCBI Taxonomy" id="29073"/>
    <lineage>
        <taxon>Eukaryota</taxon>
        <taxon>Metazoa</taxon>
        <taxon>Chordata</taxon>
        <taxon>Craniata</taxon>
        <taxon>Vertebrata</taxon>
        <taxon>Euteleostomi</taxon>
        <taxon>Mammalia</taxon>
        <taxon>Eutheria</taxon>
        <taxon>Laurasiatheria</taxon>
        <taxon>Carnivora</taxon>
        <taxon>Caniformia</taxon>
        <taxon>Ursidae</taxon>
        <taxon>Ursus</taxon>
    </lineage>
</organism>
<feature type="domain" description="Helicase Helix-turn-helix" evidence="1">
    <location>
        <begin position="15"/>
        <end position="82"/>
    </location>
</feature>
<evidence type="ECO:0000313" key="2">
    <source>
        <dbReference type="Proteomes" id="UP000261680"/>
    </source>
</evidence>
<dbReference type="GeneID" id="103679907"/>
<reference evidence="3" key="1">
    <citation type="submission" date="2025-08" db="UniProtKB">
        <authorList>
            <consortium name="RefSeq"/>
        </authorList>
    </citation>
    <scope>IDENTIFICATION</scope>
    <source>
        <tissue evidence="3">Whole blood</tissue>
    </source>
</reference>
<sequence>MVVKNEACSLSQPVAITYYLFQEKKMSLISIAEDRIMPLTAVGMHLTQAVKAGCPLDMERAGLTPEVQKIIADVIRNPPINSGDRSDPSL</sequence>
<dbReference type="Pfam" id="PF14493">
    <property type="entry name" value="HTH_40"/>
    <property type="match status" value="1"/>
</dbReference>
<evidence type="ECO:0000313" key="3">
    <source>
        <dbReference type="RefSeq" id="XP_008707650.1"/>
    </source>
</evidence>
<dbReference type="OrthoDB" id="10261556at2759"/>
<evidence type="ECO:0000259" key="1">
    <source>
        <dbReference type="Pfam" id="PF14493"/>
    </source>
</evidence>
<proteinExistence type="predicted"/>
<protein>
    <submittedName>
        <fullName evidence="3">Werner syndrome ATP-dependent helicase-like</fullName>
    </submittedName>
</protein>
<dbReference type="Proteomes" id="UP000261680">
    <property type="component" value="Unplaced"/>
</dbReference>
<name>A0A384DLH2_URSMA</name>